<dbReference type="SUPFAM" id="SSF56801">
    <property type="entry name" value="Acetyl-CoA synthetase-like"/>
    <property type="match status" value="1"/>
</dbReference>
<dbReference type="PANTHER" id="PTHR43859:SF4">
    <property type="entry name" value="BUTANOATE--COA LIGASE AAE1-RELATED"/>
    <property type="match status" value="1"/>
</dbReference>
<dbReference type="CDD" id="cd12119">
    <property type="entry name" value="ttLC_FACS_AlkK_like"/>
    <property type="match status" value="1"/>
</dbReference>
<keyword evidence="2 7" id="KW-0436">Ligase</keyword>
<reference evidence="7 8" key="1">
    <citation type="submission" date="2020-04" db="EMBL/GenBank/DDBJ databases">
        <title>Ramlibacter sp. G-1-2-2 isolated from soil.</title>
        <authorList>
            <person name="Dahal R.H."/>
        </authorList>
    </citation>
    <scope>NUCLEOTIDE SEQUENCE [LARGE SCALE GENOMIC DNA]</scope>
    <source>
        <strain evidence="7 8">G-1-2-2</strain>
    </source>
</reference>
<evidence type="ECO:0000259" key="6">
    <source>
        <dbReference type="Pfam" id="PF13193"/>
    </source>
</evidence>
<gene>
    <name evidence="7" type="ORF">HHL11_29690</name>
</gene>
<dbReference type="PROSITE" id="PS00455">
    <property type="entry name" value="AMP_BINDING"/>
    <property type="match status" value="1"/>
</dbReference>
<evidence type="ECO:0000313" key="7">
    <source>
        <dbReference type="EMBL" id="NML47959.1"/>
    </source>
</evidence>
<dbReference type="PANTHER" id="PTHR43859">
    <property type="entry name" value="ACYL-ACTIVATING ENZYME"/>
    <property type="match status" value="1"/>
</dbReference>
<protein>
    <submittedName>
        <fullName evidence="7">Long-chain fatty acid--CoA ligase</fullName>
    </submittedName>
</protein>
<dbReference type="InterPro" id="IPR020845">
    <property type="entry name" value="AMP-binding_CS"/>
</dbReference>
<dbReference type="InterPro" id="IPR000873">
    <property type="entry name" value="AMP-dep_synth/lig_dom"/>
</dbReference>
<dbReference type="NCBIfam" id="NF004837">
    <property type="entry name" value="PRK06187.1"/>
    <property type="match status" value="1"/>
</dbReference>
<dbReference type="Gene3D" id="3.40.50.12780">
    <property type="entry name" value="N-terminal domain of ligase-like"/>
    <property type="match status" value="1"/>
</dbReference>
<dbReference type="InterPro" id="IPR025110">
    <property type="entry name" value="AMP-bd_C"/>
</dbReference>
<dbReference type="AlphaFoldDB" id="A0A848HEQ9"/>
<proteinExistence type="inferred from homology"/>
<evidence type="ECO:0000313" key="8">
    <source>
        <dbReference type="Proteomes" id="UP000541185"/>
    </source>
</evidence>
<dbReference type="Pfam" id="PF00501">
    <property type="entry name" value="AMP-binding"/>
    <property type="match status" value="1"/>
</dbReference>
<dbReference type="EMBL" id="JABBFX010000003">
    <property type="protein sequence ID" value="NML47959.1"/>
    <property type="molecule type" value="Genomic_DNA"/>
</dbReference>
<keyword evidence="4" id="KW-0443">Lipid metabolism</keyword>
<dbReference type="GO" id="GO:0006631">
    <property type="term" value="P:fatty acid metabolic process"/>
    <property type="evidence" value="ECO:0007669"/>
    <property type="project" value="UniProtKB-KW"/>
</dbReference>
<dbReference type="Gene3D" id="3.30.300.30">
    <property type="match status" value="1"/>
</dbReference>
<feature type="domain" description="AMP-binding enzyme C-terminal" evidence="6">
    <location>
        <begin position="455"/>
        <end position="530"/>
    </location>
</feature>
<dbReference type="FunFam" id="3.30.300.30:FF:000008">
    <property type="entry name" value="2,3-dihydroxybenzoate-AMP ligase"/>
    <property type="match status" value="1"/>
</dbReference>
<keyword evidence="3" id="KW-0276">Fatty acid metabolism</keyword>
<feature type="domain" description="AMP-dependent synthetase/ligase" evidence="5">
    <location>
        <begin position="35"/>
        <end position="403"/>
    </location>
</feature>
<organism evidence="7 8">
    <name type="scientific">Ramlibacter agri</name>
    <dbReference type="NCBI Taxonomy" id="2728837"/>
    <lineage>
        <taxon>Bacteria</taxon>
        <taxon>Pseudomonadati</taxon>
        <taxon>Pseudomonadota</taxon>
        <taxon>Betaproteobacteria</taxon>
        <taxon>Burkholderiales</taxon>
        <taxon>Comamonadaceae</taxon>
        <taxon>Ramlibacter</taxon>
    </lineage>
</organism>
<evidence type="ECO:0000256" key="3">
    <source>
        <dbReference type="ARBA" id="ARBA00022832"/>
    </source>
</evidence>
<dbReference type="Pfam" id="PF13193">
    <property type="entry name" value="AMP-binding_C"/>
    <property type="match status" value="1"/>
</dbReference>
<dbReference type="Proteomes" id="UP000541185">
    <property type="component" value="Unassembled WGS sequence"/>
</dbReference>
<comment type="similarity">
    <text evidence="1">Belongs to the ATP-dependent AMP-binding enzyme family.</text>
</comment>
<name>A0A848HEQ9_9BURK</name>
<sequence length="542" mass="59838">MKSTMMAAPLSLNHLLERAGRLFAGNEIVSRLPDKSLRRHSYGEFYRRARALASALQKLGLKKGERVATLCWNHHAHLECYFGIPAAGGVMHTLNLRLAPDEIGWIAGNAQDRFLVVDDVLLPLYEQFAGLHRFEQVIVFPFSGKPVPEGFANYEALLDAADPDGFDYAPHEEDDPIAMCYTSGTTGRPKGVAYSHRSTILHTLVASLGDFWGLRGTDVVLPVTPMFHANSWGMPYGAVMMGVKLVFPGPHLHPEDLLDLMQLEPPTLSLGVPTIWLTLIQAFDAAQDPASPHHGRWKLPRGMRSLVGGAAVPEALIRAFDKHGIWIEQGWGMTETSPVCTISYPRAELRDASQDEKYRRAAMAGAPVPLVDLRVIGDEGEQPWDGKSVGEIQVRGPFITGSYHEVPVSPDKFTADGWLRTGDVASVDPLGFVRITDRTKDLIKSGGEWISSVDLENTLMAHPAVAEAAVIAIHDDKWGERPLACVVLKKGAEAQADALNAVLLQHGFARWQLPDRYEFIDAVPRTSTGKFWKLKLRERFAR</sequence>
<evidence type="ECO:0000256" key="1">
    <source>
        <dbReference type="ARBA" id="ARBA00006432"/>
    </source>
</evidence>
<dbReference type="InterPro" id="IPR042099">
    <property type="entry name" value="ANL_N_sf"/>
</dbReference>
<evidence type="ECO:0000256" key="4">
    <source>
        <dbReference type="ARBA" id="ARBA00023098"/>
    </source>
</evidence>
<dbReference type="RefSeq" id="WP_169422207.1">
    <property type="nucleotide sequence ID" value="NZ_JABBFX010000003.1"/>
</dbReference>
<comment type="caution">
    <text evidence="7">The sequence shown here is derived from an EMBL/GenBank/DDBJ whole genome shotgun (WGS) entry which is preliminary data.</text>
</comment>
<keyword evidence="8" id="KW-1185">Reference proteome</keyword>
<dbReference type="GO" id="GO:0016874">
    <property type="term" value="F:ligase activity"/>
    <property type="evidence" value="ECO:0007669"/>
    <property type="project" value="UniProtKB-KW"/>
</dbReference>
<accession>A0A848HEQ9</accession>
<evidence type="ECO:0000259" key="5">
    <source>
        <dbReference type="Pfam" id="PF00501"/>
    </source>
</evidence>
<dbReference type="InterPro" id="IPR045851">
    <property type="entry name" value="AMP-bd_C_sf"/>
</dbReference>
<evidence type="ECO:0000256" key="2">
    <source>
        <dbReference type="ARBA" id="ARBA00022598"/>
    </source>
</evidence>